<keyword evidence="2" id="KW-1185">Reference proteome</keyword>
<protein>
    <submittedName>
        <fullName evidence="1">Uncharacterized protein</fullName>
    </submittedName>
</protein>
<sequence length="51" mass="5560">MAGLKREILSAPVGSFCLFLGSMICIRLSSEIKLNGFVRQPLFESSVGEIN</sequence>
<name>A0A7J7CKT2_TRIWF</name>
<accession>A0A7J7CKT2</accession>
<proteinExistence type="predicted"/>
<dbReference type="InParanoid" id="A0A7J7CKT2"/>
<dbReference type="EMBL" id="JAAARO010000015">
    <property type="protein sequence ID" value="KAF5734664.1"/>
    <property type="molecule type" value="Genomic_DNA"/>
</dbReference>
<reference evidence="1 2" key="1">
    <citation type="journal article" date="2020" name="Nat. Commun.">
        <title>Genome of Tripterygium wilfordii and identification of cytochrome P450 involved in triptolide biosynthesis.</title>
        <authorList>
            <person name="Tu L."/>
            <person name="Su P."/>
            <person name="Zhang Z."/>
            <person name="Gao L."/>
            <person name="Wang J."/>
            <person name="Hu T."/>
            <person name="Zhou J."/>
            <person name="Zhang Y."/>
            <person name="Zhao Y."/>
            <person name="Liu Y."/>
            <person name="Song Y."/>
            <person name="Tong Y."/>
            <person name="Lu Y."/>
            <person name="Yang J."/>
            <person name="Xu C."/>
            <person name="Jia M."/>
            <person name="Peters R.J."/>
            <person name="Huang L."/>
            <person name="Gao W."/>
        </authorList>
    </citation>
    <scope>NUCLEOTIDE SEQUENCE [LARGE SCALE GENOMIC DNA]</scope>
    <source>
        <strain evidence="2">cv. XIE 37</strain>
        <tissue evidence="1">Leaf</tissue>
    </source>
</reference>
<dbReference type="Proteomes" id="UP000593562">
    <property type="component" value="Unassembled WGS sequence"/>
</dbReference>
<dbReference type="AlphaFoldDB" id="A0A7J7CKT2"/>
<comment type="caution">
    <text evidence="1">The sequence shown here is derived from an EMBL/GenBank/DDBJ whole genome shotgun (WGS) entry which is preliminary data.</text>
</comment>
<gene>
    <name evidence="1" type="ORF">HS088_TW15G00156</name>
</gene>
<evidence type="ECO:0000313" key="2">
    <source>
        <dbReference type="Proteomes" id="UP000593562"/>
    </source>
</evidence>
<organism evidence="1 2">
    <name type="scientific">Tripterygium wilfordii</name>
    <name type="common">Thunder God vine</name>
    <dbReference type="NCBI Taxonomy" id="458696"/>
    <lineage>
        <taxon>Eukaryota</taxon>
        <taxon>Viridiplantae</taxon>
        <taxon>Streptophyta</taxon>
        <taxon>Embryophyta</taxon>
        <taxon>Tracheophyta</taxon>
        <taxon>Spermatophyta</taxon>
        <taxon>Magnoliopsida</taxon>
        <taxon>eudicotyledons</taxon>
        <taxon>Gunneridae</taxon>
        <taxon>Pentapetalae</taxon>
        <taxon>rosids</taxon>
        <taxon>fabids</taxon>
        <taxon>Celastrales</taxon>
        <taxon>Celastraceae</taxon>
        <taxon>Tripterygium</taxon>
    </lineage>
</organism>
<evidence type="ECO:0000313" key="1">
    <source>
        <dbReference type="EMBL" id="KAF5734664.1"/>
    </source>
</evidence>